<reference evidence="2 3" key="1">
    <citation type="submission" date="2018-06" db="EMBL/GenBank/DDBJ databases">
        <authorList>
            <consortium name="Pathogen Informatics"/>
            <person name="Doyle S."/>
        </authorList>
    </citation>
    <scope>NUCLEOTIDE SEQUENCE [LARGE SCALE GENOMIC DNA]</scope>
    <source>
        <strain evidence="2 3">NCTC13067</strain>
    </source>
</reference>
<dbReference type="EMBL" id="UGTM01000001">
    <property type="protein sequence ID" value="SUB86697.1"/>
    <property type="molecule type" value="Genomic_DNA"/>
</dbReference>
<keyword evidence="1" id="KW-1133">Transmembrane helix</keyword>
<name>A0A379E1S6_9BACT</name>
<dbReference type="AlphaFoldDB" id="A0A379E1S6"/>
<organism evidence="2 3">
    <name type="scientific">Prevotella denticola</name>
    <dbReference type="NCBI Taxonomy" id="28129"/>
    <lineage>
        <taxon>Bacteria</taxon>
        <taxon>Pseudomonadati</taxon>
        <taxon>Bacteroidota</taxon>
        <taxon>Bacteroidia</taxon>
        <taxon>Bacteroidales</taxon>
        <taxon>Prevotellaceae</taxon>
        <taxon>Prevotella</taxon>
    </lineage>
</organism>
<gene>
    <name evidence="2" type="ORF">NCTC13067_00345</name>
</gene>
<feature type="transmembrane region" description="Helical" evidence="1">
    <location>
        <begin position="6"/>
        <end position="27"/>
    </location>
</feature>
<sequence length="66" mass="7693">MLLAVARLFVYTDLITMWFSFYCMLMYKKQASEHSVHLFPLRSKNTCAVPGVIFLYTKHCTSILNV</sequence>
<evidence type="ECO:0000313" key="3">
    <source>
        <dbReference type="Proteomes" id="UP000255469"/>
    </source>
</evidence>
<dbReference type="Proteomes" id="UP000255469">
    <property type="component" value="Unassembled WGS sequence"/>
</dbReference>
<evidence type="ECO:0000256" key="1">
    <source>
        <dbReference type="SAM" id="Phobius"/>
    </source>
</evidence>
<keyword evidence="1" id="KW-0472">Membrane</keyword>
<proteinExistence type="predicted"/>
<protein>
    <submittedName>
        <fullName evidence="2">Uncharacterized protein</fullName>
    </submittedName>
</protein>
<accession>A0A379E1S6</accession>
<keyword evidence="1" id="KW-0812">Transmembrane</keyword>
<evidence type="ECO:0000313" key="2">
    <source>
        <dbReference type="EMBL" id="SUB86697.1"/>
    </source>
</evidence>